<dbReference type="SUPFAM" id="SSF74653">
    <property type="entry name" value="TolA/TonB C-terminal domain"/>
    <property type="match status" value="1"/>
</dbReference>
<dbReference type="RefSeq" id="WP_163286667.1">
    <property type="nucleotide sequence ID" value="NZ_JAAGVY010000044.1"/>
</dbReference>
<dbReference type="InterPro" id="IPR006260">
    <property type="entry name" value="TonB/TolA_C"/>
</dbReference>
<evidence type="ECO:0000256" key="10">
    <source>
        <dbReference type="SAM" id="SignalP"/>
    </source>
</evidence>
<feature type="chain" id="PRO_5029539428" evidence="10">
    <location>
        <begin position="26"/>
        <end position="212"/>
    </location>
</feature>
<reference evidence="12 13" key="1">
    <citation type="submission" date="2020-02" db="EMBL/GenBank/DDBJ databases">
        <title>Out from the shadows clarifying the taxonomy of the family Cryomorphaceae and related taxa by utilizing the GTDB taxonomic framework.</title>
        <authorList>
            <person name="Bowman J.P."/>
        </authorList>
    </citation>
    <scope>NUCLEOTIDE SEQUENCE [LARGE SCALE GENOMIC DNA]</scope>
    <source>
        <strain evidence="12 13">QSSC 1-22</strain>
    </source>
</reference>
<feature type="signal peptide" evidence="10">
    <location>
        <begin position="1"/>
        <end position="25"/>
    </location>
</feature>
<accession>A0A7K3WUI9</accession>
<evidence type="ECO:0000256" key="1">
    <source>
        <dbReference type="ARBA" id="ARBA00004383"/>
    </source>
</evidence>
<organism evidence="12 13">
    <name type="scientific">Cryomorpha ignava</name>
    <dbReference type="NCBI Taxonomy" id="101383"/>
    <lineage>
        <taxon>Bacteria</taxon>
        <taxon>Pseudomonadati</taxon>
        <taxon>Bacteroidota</taxon>
        <taxon>Flavobacteriia</taxon>
        <taxon>Flavobacteriales</taxon>
        <taxon>Cryomorphaceae</taxon>
        <taxon>Cryomorpha</taxon>
    </lineage>
</organism>
<dbReference type="PROSITE" id="PS52015">
    <property type="entry name" value="TONB_CTD"/>
    <property type="match status" value="1"/>
</dbReference>
<dbReference type="PANTHER" id="PTHR33446">
    <property type="entry name" value="PROTEIN TONB-RELATED"/>
    <property type="match status" value="1"/>
</dbReference>
<evidence type="ECO:0000256" key="4">
    <source>
        <dbReference type="ARBA" id="ARBA00022475"/>
    </source>
</evidence>
<dbReference type="SUPFAM" id="SSF82185">
    <property type="entry name" value="Histone H3 K4-specific methyltransferase SET7/9 N-terminal domain"/>
    <property type="match status" value="1"/>
</dbReference>
<comment type="similarity">
    <text evidence="2">Belongs to the TonB family.</text>
</comment>
<dbReference type="InterPro" id="IPR051045">
    <property type="entry name" value="TonB-dependent_transducer"/>
</dbReference>
<keyword evidence="8" id="KW-1133">Transmembrane helix</keyword>
<keyword evidence="3" id="KW-0813">Transport</keyword>
<dbReference type="Gene3D" id="3.30.1150.10">
    <property type="match status" value="1"/>
</dbReference>
<evidence type="ECO:0000256" key="7">
    <source>
        <dbReference type="ARBA" id="ARBA00022927"/>
    </source>
</evidence>
<evidence type="ECO:0000313" key="13">
    <source>
        <dbReference type="Proteomes" id="UP000486602"/>
    </source>
</evidence>
<dbReference type="NCBIfam" id="TIGR01352">
    <property type="entry name" value="tonB_Cterm"/>
    <property type="match status" value="1"/>
</dbReference>
<dbReference type="EMBL" id="JAAGVY010000044">
    <property type="protein sequence ID" value="NEN25208.1"/>
    <property type="molecule type" value="Genomic_DNA"/>
</dbReference>
<evidence type="ECO:0000259" key="11">
    <source>
        <dbReference type="PROSITE" id="PS52015"/>
    </source>
</evidence>
<dbReference type="Proteomes" id="UP000486602">
    <property type="component" value="Unassembled WGS sequence"/>
</dbReference>
<keyword evidence="6" id="KW-0812">Transmembrane</keyword>
<dbReference type="GO" id="GO:0055085">
    <property type="term" value="P:transmembrane transport"/>
    <property type="evidence" value="ECO:0007669"/>
    <property type="project" value="InterPro"/>
</dbReference>
<protein>
    <submittedName>
        <fullName evidence="12">TonB family protein</fullName>
    </submittedName>
</protein>
<dbReference type="Gene3D" id="3.90.930.1">
    <property type="match status" value="1"/>
</dbReference>
<feature type="domain" description="TonB C-terminal" evidence="11">
    <location>
        <begin position="120"/>
        <end position="212"/>
    </location>
</feature>
<evidence type="ECO:0000256" key="3">
    <source>
        <dbReference type="ARBA" id="ARBA00022448"/>
    </source>
</evidence>
<dbReference type="GO" id="GO:0098797">
    <property type="term" value="C:plasma membrane protein complex"/>
    <property type="evidence" value="ECO:0007669"/>
    <property type="project" value="TreeGrafter"/>
</dbReference>
<dbReference type="GO" id="GO:0015031">
    <property type="term" value="P:protein transport"/>
    <property type="evidence" value="ECO:0007669"/>
    <property type="project" value="UniProtKB-KW"/>
</dbReference>
<comment type="caution">
    <text evidence="12">The sequence shown here is derived from an EMBL/GenBank/DDBJ whole genome shotgun (WGS) entry which is preliminary data.</text>
</comment>
<dbReference type="AlphaFoldDB" id="A0A7K3WUI9"/>
<evidence type="ECO:0000313" key="12">
    <source>
        <dbReference type="EMBL" id="NEN25208.1"/>
    </source>
</evidence>
<evidence type="ECO:0000256" key="6">
    <source>
        <dbReference type="ARBA" id="ARBA00022692"/>
    </source>
</evidence>
<dbReference type="GO" id="GO:0031992">
    <property type="term" value="F:energy transducer activity"/>
    <property type="evidence" value="ECO:0007669"/>
    <property type="project" value="TreeGrafter"/>
</dbReference>
<keyword evidence="7" id="KW-0653">Protein transport</keyword>
<evidence type="ECO:0000256" key="5">
    <source>
        <dbReference type="ARBA" id="ARBA00022519"/>
    </source>
</evidence>
<dbReference type="InterPro" id="IPR037682">
    <property type="entry name" value="TonB_C"/>
</dbReference>
<name>A0A7K3WUI9_9FLAO</name>
<evidence type="ECO:0000256" key="9">
    <source>
        <dbReference type="ARBA" id="ARBA00023136"/>
    </source>
</evidence>
<keyword evidence="9" id="KW-0472">Membrane</keyword>
<evidence type="ECO:0000256" key="8">
    <source>
        <dbReference type="ARBA" id="ARBA00022989"/>
    </source>
</evidence>
<proteinExistence type="inferred from homology"/>
<gene>
    <name evidence="12" type="ORF">G3O08_17055</name>
</gene>
<sequence length="212" mass="23782">MKDIFKALILAVGFLFIPTYSQAQASDTTYFNHGVISKIGSYDSKGREKGHWIYYRENGLKEREGNYSKGKYNGKWLFYGIDGEPTEIGVYKKNVLLKTTLPDGSPVAFTTIESMPDYPGGEEAMMMYLANAITYPADAKEEGVEGEVVVSFLIGTEGWIEDINILKSVHPSIDTEVIRIMSAMPQWTPGYQDGKPVKVQYNLPVNFKLPKK</sequence>
<evidence type="ECO:0000256" key="2">
    <source>
        <dbReference type="ARBA" id="ARBA00006555"/>
    </source>
</evidence>
<keyword evidence="5" id="KW-0997">Cell inner membrane</keyword>
<dbReference type="PANTHER" id="PTHR33446:SF2">
    <property type="entry name" value="PROTEIN TONB"/>
    <property type="match status" value="1"/>
</dbReference>
<keyword evidence="4" id="KW-1003">Cell membrane</keyword>
<keyword evidence="10" id="KW-0732">Signal</keyword>
<keyword evidence="13" id="KW-1185">Reference proteome</keyword>
<comment type="subcellular location">
    <subcellularLocation>
        <location evidence="1">Cell inner membrane</location>
        <topology evidence="1">Single-pass membrane protein</topology>
        <orientation evidence="1">Periplasmic side</orientation>
    </subcellularLocation>
</comment>
<dbReference type="Pfam" id="PF03544">
    <property type="entry name" value="TonB_C"/>
    <property type="match status" value="1"/>
</dbReference>